<proteinExistence type="predicted"/>
<sequence>MIKEMFNKAKSFLNQINLQSKFTIKLIYNQNAFDGYSIRNSKSSIYRNGVTTLAFYLYNKKEIVIPIYNFTENSLGHEMIHAIVHINKLKESDSESLAYKFGDMFKKPNIIVTI</sequence>
<comment type="caution">
    <text evidence="1">The sequence shown here is derived from an EMBL/GenBank/DDBJ whole genome shotgun (WGS) entry which is preliminary data.</text>
</comment>
<reference evidence="1" key="1">
    <citation type="journal article" date="2015" name="Nature">
        <title>Complex archaea that bridge the gap between prokaryotes and eukaryotes.</title>
        <authorList>
            <person name="Spang A."/>
            <person name="Saw J.H."/>
            <person name="Jorgensen S.L."/>
            <person name="Zaremba-Niedzwiedzka K."/>
            <person name="Martijn J."/>
            <person name="Lind A.E."/>
            <person name="van Eijk R."/>
            <person name="Schleper C."/>
            <person name="Guy L."/>
            <person name="Ettema T.J."/>
        </authorList>
    </citation>
    <scope>NUCLEOTIDE SEQUENCE</scope>
</reference>
<organism evidence="1">
    <name type="scientific">marine sediment metagenome</name>
    <dbReference type="NCBI Taxonomy" id="412755"/>
    <lineage>
        <taxon>unclassified sequences</taxon>
        <taxon>metagenomes</taxon>
        <taxon>ecological metagenomes</taxon>
    </lineage>
</organism>
<name>A0A0F9JY36_9ZZZZ</name>
<dbReference type="AlphaFoldDB" id="A0A0F9JY36"/>
<dbReference type="EMBL" id="LAZR01010362">
    <property type="protein sequence ID" value="KKM67356.1"/>
    <property type="molecule type" value="Genomic_DNA"/>
</dbReference>
<protein>
    <submittedName>
        <fullName evidence="1">Uncharacterized protein</fullName>
    </submittedName>
</protein>
<evidence type="ECO:0000313" key="1">
    <source>
        <dbReference type="EMBL" id="KKM67356.1"/>
    </source>
</evidence>
<accession>A0A0F9JY36</accession>
<gene>
    <name evidence="1" type="ORF">LCGC14_1471880</name>
</gene>